<dbReference type="GO" id="GO:0003677">
    <property type="term" value="F:DNA binding"/>
    <property type="evidence" value="ECO:0007669"/>
    <property type="project" value="InterPro"/>
</dbReference>
<dbReference type="EMBL" id="DVKQ01000092">
    <property type="protein sequence ID" value="HIT38239.1"/>
    <property type="molecule type" value="Genomic_DNA"/>
</dbReference>
<dbReference type="InterPro" id="IPR013762">
    <property type="entry name" value="Integrase-like_cat_sf"/>
</dbReference>
<evidence type="ECO:0000256" key="1">
    <source>
        <dbReference type="ARBA" id="ARBA00023172"/>
    </source>
</evidence>
<dbReference type="InterPro" id="IPR011010">
    <property type="entry name" value="DNA_brk_join_enz"/>
</dbReference>
<dbReference type="PANTHER" id="PTHR30349:SF82">
    <property type="entry name" value="INTEGRASE_RECOMBINASE YOEC-RELATED"/>
    <property type="match status" value="1"/>
</dbReference>
<accession>A0A9D1GDL3</accession>
<evidence type="ECO:0000259" key="2">
    <source>
        <dbReference type="PROSITE" id="PS51898"/>
    </source>
</evidence>
<gene>
    <name evidence="3" type="ORF">IAB59_07180</name>
</gene>
<dbReference type="InterPro" id="IPR050090">
    <property type="entry name" value="Tyrosine_recombinase_XerCD"/>
</dbReference>
<reference evidence="3" key="1">
    <citation type="submission" date="2020-10" db="EMBL/GenBank/DDBJ databases">
        <authorList>
            <person name="Gilroy R."/>
        </authorList>
    </citation>
    <scope>NUCLEOTIDE SEQUENCE</scope>
    <source>
        <strain evidence="3">CHK195-26880</strain>
    </source>
</reference>
<proteinExistence type="predicted"/>
<keyword evidence="1" id="KW-0233">DNA recombination</keyword>
<dbReference type="SUPFAM" id="SSF56349">
    <property type="entry name" value="DNA breaking-rejoining enzymes"/>
    <property type="match status" value="1"/>
</dbReference>
<sequence length="219" mass="25803">MARRIKSYGGQQETLPIRDKKLLDRVMTFLKQQIDHAKSDVKKYQAYRNYMLFLIGFNTAFRAEDLLQLRVKDVIKGYISIKENKTGKMQNFRMNKKLHEEILKYIETYDLKENDYLFMGQKKKDTYKGITKDVIYPITRQNCNEVIFPKVIKACGIDFKFGLHSLRKTFGYMYILNGGNVLTLMKMYNHDEPGTTLLYVMWNKEDAEKAREATFIGGK</sequence>
<name>A0A9D1GDL3_9FIRM</name>
<dbReference type="Gene3D" id="1.10.443.10">
    <property type="entry name" value="Intergrase catalytic core"/>
    <property type="match status" value="1"/>
</dbReference>
<evidence type="ECO:0000313" key="3">
    <source>
        <dbReference type="EMBL" id="HIT38239.1"/>
    </source>
</evidence>
<comment type="caution">
    <text evidence="3">The sequence shown here is derived from an EMBL/GenBank/DDBJ whole genome shotgun (WGS) entry which is preliminary data.</text>
</comment>
<dbReference type="AlphaFoldDB" id="A0A9D1GDL3"/>
<feature type="domain" description="Tyr recombinase" evidence="2">
    <location>
        <begin position="18"/>
        <end position="212"/>
    </location>
</feature>
<dbReference type="Proteomes" id="UP000886833">
    <property type="component" value="Unassembled WGS sequence"/>
</dbReference>
<evidence type="ECO:0000313" key="4">
    <source>
        <dbReference type="Proteomes" id="UP000886833"/>
    </source>
</evidence>
<dbReference type="Pfam" id="PF00589">
    <property type="entry name" value="Phage_integrase"/>
    <property type="match status" value="1"/>
</dbReference>
<dbReference type="PROSITE" id="PS51898">
    <property type="entry name" value="TYR_RECOMBINASE"/>
    <property type="match status" value="1"/>
</dbReference>
<dbReference type="InterPro" id="IPR002104">
    <property type="entry name" value="Integrase_catalytic"/>
</dbReference>
<organism evidence="3 4">
    <name type="scientific">Candidatus Onthousia faecipullorum</name>
    <dbReference type="NCBI Taxonomy" id="2840887"/>
    <lineage>
        <taxon>Bacteria</taxon>
        <taxon>Bacillati</taxon>
        <taxon>Bacillota</taxon>
        <taxon>Bacilli</taxon>
        <taxon>Candidatus Onthousia</taxon>
    </lineage>
</organism>
<protein>
    <submittedName>
        <fullName evidence="3">Tyrosine-type recombinase/integrase</fullName>
    </submittedName>
</protein>
<dbReference type="GO" id="GO:0006310">
    <property type="term" value="P:DNA recombination"/>
    <property type="evidence" value="ECO:0007669"/>
    <property type="project" value="UniProtKB-KW"/>
</dbReference>
<dbReference type="GO" id="GO:0015074">
    <property type="term" value="P:DNA integration"/>
    <property type="evidence" value="ECO:0007669"/>
    <property type="project" value="InterPro"/>
</dbReference>
<reference evidence="3" key="2">
    <citation type="journal article" date="2021" name="PeerJ">
        <title>Extensive microbial diversity within the chicken gut microbiome revealed by metagenomics and culture.</title>
        <authorList>
            <person name="Gilroy R."/>
            <person name="Ravi A."/>
            <person name="Getino M."/>
            <person name="Pursley I."/>
            <person name="Horton D.L."/>
            <person name="Alikhan N.F."/>
            <person name="Baker D."/>
            <person name="Gharbi K."/>
            <person name="Hall N."/>
            <person name="Watson M."/>
            <person name="Adriaenssens E.M."/>
            <person name="Foster-Nyarko E."/>
            <person name="Jarju S."/>
            <person name="Secka A."/>
            <person name="Antonio M."/>
            <person name="Oren A."/>
            <person name="Chaudhuri R.R."/>
            <person name="La Ragione R."/>
            <person name="Hildebrand F."/>
            <person name="Pallen M.J."/>
        </authorList>
    </citation>
    <scope>NUCLEOTIDE SEQUENCE</scope>
    <source>
        <strain evidence="3">CHK195-26880</strain>
    </source>
</reference>
<dbReference type="PANTHER" id="PTHR30349">
    <property type="entry name" value="PHAGE INTEGRASE-RELATED"/>
    <property type="match status" value="1"/>
</dbReference>